<feature type="transmembrane region" description="Helical" evidence="5">
    <location>
        <begin position="72"/>
        <end position="89"/>
    </location>
</feature>
<name>A0ABD0TJU8_LOXSC</name>
<dbReference type="EMBL" id="JBEDNZ010000004">
    <property type="protein sequence ID" value="KAL0849618.1"/>
    <property type="molecule type" value="Genomic_DNA"/>
</dbReference>
<protein>
    <recommendedName>
        <fullName evidence="5">Phosphatidylinositol-glycan biosynthesis class W protein</fullName>
        <ecNumber evidence="5">2.3.-.-</ecNumber>
    </recommendedName>
</protein>
<keyword evidence="5" id="KW-0337">GPI-anchor biosynthesis</keyword>
<keyword evidence="5" id="KW-0256">Endoplasmic reticulum</keyword>
<dbReference type="GO" id="GO:0008374">
    <property type="term" value="F:O-acyltransferase activity"/>
    <property type="evidence" value="ECO:0007669"/>
    <property type="project" value="UniProtKB-ARBA"/>
</dbReference>
<keyword evidence="3 5" id="KW-1133">Transmembrane helix</keyword>
<feature type="transmembrane region" description="Helical" evidence="5">
    <location>
        <begin position="219"/>
        <end position="236"/>
    </location>
</feature>
<proteinExistence type="inferred from homology"/>
<feature type="transmembrane region" description="Helical" evidence="5">
    <location>
        <begin position="310"/>
        <end position="331"/>
    </location>
</feature>
<feature type="transmembrane region" description="Helical" evidence="5">
    <location>
        <begin position="148"/>
        <end position="167"/>
    </location>
</feature>
<keyword evidence="5" id="KW-0012">Acyltransferase</keyword>
<keyword evidence="4 5" id="KW-0472">Membrane</keyword>
<dbReference type="PANTHER" id="PTHR20661:SF0">
    <property type="entry name" value="PHOSPHATIDYLINOSITOL-GLYCAN BIOSYNTHESIS CLASS W PROTEIN"/>
    <property type="match status" value="1"/>
</dbReference>
<comment type="pathway">
    <text evidence="5">Glycolipid biosynthesis; glycosylphosphatidylinositol-anchor biosynthesis.</text>
</comment>
<evidence type="ECO:0000256" key="1">
    <source>
        <dbReference type="ARBA" id="ARBA00004141"/>
    </source>
</evidence>
<feature type="transmembrane region" description="Helical" evidence="5">
    <location>
        <begin position="22"/>
        <end position="41"/>
    </location>
</feature>
<comment type="similarity">
    <text evidence="5">Belongs to the PIGW family.</text>
</comment>
<evidence type="ECO:0000313" key="7">
    <source>
        <dbReference type="Proteomes" id="UP001549921"/>
    </source>
</evidence>
<feature type="transmembrane region" description="Helical" evidence="5">
    <location>
        <begin position="279"/>
        <end position="298"/>
    </location>
</feature>
<organism evidence="6 7">
    <name type="scientific">Loxostege sticticalis</name>
    <name type="common">Beet webworm moth</name>
    <dbReference type="NCBI Taxonomy" id="481309"/>
    <lineage>
        <taxon>Eukaryota</taxon>
        <taxon>Metazoa</taxon>
        <taxon>Ecdysozoa</taxon>
        <taxon>Arthropoda</taxon>
        <taxon>Hexapoda</taxon>
        <taxon>Insecta</taxon>
        <taxon>Pterygota</taxon>
        <taxon>Neoptera</taxon>
        <taxon>Endopterygota</taxon>
        <taxon>Lepidoptera</taxon>
        <taxon>Glossata</taxon>
        <taxon>Ditrysia</taxon>
        <taxon>Pyraloidea</taxon>
        <taxon>Crambidae</taxon>
        <taxon>Pyraustinae</taxon>
        <taxon>Loxostege</taxon>
    </lineage>
</organism>
<dbReference type="PANTHER" id="PTHR20661">
    <property type="entry name" value="PHOSPHATIDYLINOSITOL-GLYCAN BIOSYNTHESIS CLASS W PROTEIN"/>
    <property type="match status" value="1"/>
</dbReference>
<evidence type="ECO:0000256" key="3">
    <source>
        <dbReference type="ARBA" id="ARBA00022989"/>
    </source>
</evidence>
<dbReference type="GO" id="GO:0006506">
    <property type="term" value="P:GPI anchor biosynthetic process"/>
    <property type="evidence" value="ECO:0007669"/>
    <property type="project" value="UniProtKB-KW"/>
</dbReference>
<feature type="transmembrane region" description="Helical" evidence="5">
    <location>
        <begin position="117"/>
        <end position="136"/>
    </location>
</feature>
<comment type="caution">
    <text evidence="6">The sequence shown here is derived from an EMBL/GenBank/DDBJ whole genome shotgun (WGS) entry which is preliminary data.</text>
</comment>
<dbReference type="InterPro" id="IPR009447">
    <property type="entry name" value="PIGW/GWT1"/>
</dbReference>
<feature type="transmembrane region" description="Helical" evidence="5">
    <location>
        <begin position="48"/>
        <end position="66"/>
    </location>
</feature>
<sequence>MNTTEYKKYHESFMMNNHGSTAIHAFLYLLFTVQCSLFCALSTKRSELLQYIFEYLFIVLPVITAFTILSDYIYLLNCILTTMLVMKILQNYSKLQIRKIFDTKNYFRTSKIHSISLMRGLTYLITVFCILAVDFRSFPRYLAKTEKYGYSLMDTGVGLFVLMSGLVHKDLRSQSLGSILKGNVKFISVLICLGVARFISVKQLDYQEHVTEYGVHWNFFFTLAVCKSISTILLYYGNNTLVTSFVLLGIHESILYLGLENWVFGDTPRNNFVNANREGISSSLGYVSLYLFAAYIKSEIINNIVSRYKVQMKLLFLSLIMSLLSVTLNYYRPTSRTLANAGYCLYLEAILVFVMSIMYFLEVLFQNKDLQFEVPLIISAANGNGLIYFLVANLLTGAINLSMRTLFIPSFETFLIQNMYMVLTLLLVVCLKKKGITV</sequence>
<feature type="transmembrane region" description="Helical" evidence="5">
    <location>
        <begin position="179"/>
        <end position="199"/>
    </location>
</feature>
<dbReference type="EC" id="2.3.-.-" evidence="5"/>
<comment type="subcellular location">
    <subcellularLocation>
        <location evidence="5">Endoplasmic reticulum membrane</location>
        <topology evidence="5">Multi-pass membrane protein</topology>
    </subcellularLocation>
    <subcellularLocation>
        <location evidence="1">Membrane</location>
        <topology evidence="1">Multi-pass membrane protein</topology>
    </subcellularLocation>
</comment>
<dbReference type="Pfam" id="PF06423">
    <property type="entry name" value="GWT1"/>
    <property type="match status" value="1"/>
</dbReference>
<keyword evidence="5" id="KW-0808">Transferase</keyword>
<evidence type="ECO:0000313" key="6">
    <source>
        <dbReference type="EMBL" id="KAL0849618.1"/>
    </source>
</evidence>
<evidence type="ECO:0000256" key="4">
    <source>
        <dbReference type="ARBA" id="ARBA00023136"/>
    </source>
</evidence>
<dbReference type="AlphaFoldDB" id="A0ABD0TJU8"/>
<dbReference type="GO" id="GO:0005789">
    <property type="term" value="C:endoplasmic reticulum membrane"/>
    <property type="evidence" value="ECO:0007669"/>
    <property type="project" value="UniProtKB-SubCell"/>
</dbReference>
<dbReference type="PIRSF" id="PIRSF017321">
    <property type="entry name" value="GWT1"/>
    <property type="match status" value="1"/>
</dbReference>
<evidence type="ECO:0000256" key="2">
    <source>
        <dbReference type="ARBA" id="ARBA00022692"/>
    </source>
</evidence>
<feature type="transmembrane region" description="Helical" evidence="5">
    <location>
        <begin position="241"/>
        <end position="259"/>
    </location>
</feature>
<gene>
    <name evidence="6" type="ORF">ABMA28_013877</name>
</gene>
<feature type="transmembrane region" description="Helical" evidence="5">
    <location>
        <begin position="386"/>
        <end position="408"/>
    </location>
</feature>
<dbReference type="Proteomes" id="UP001549921">
    <property type="component" value="Unassembled WGS sequence"/>
</dbReference>
<keyword evidence="2 5" id="KW-0812">Transmembrane</keyword>
<reference evidence="6 7" key="1">
    <citation type="submission" date="2024-06" db="EMBL/GenBank/DDBJ databases">
        <title>A chromosome-level genome assembly of beet webworm, Loxostege sticticalis.</title>
        <authorList>
            <person name="Zhang Y."/>
        </authorList>
    </citation>
    <scope>NUCLEOTIDE SEQUENCE [LARGE SCALE GENOMIC DNA]</scope>
    <source>
        <strain evidence="6">AQ028</strain>
        <tissue evidence="6">Male pupae</tissue>
    </source>
</reference>
<feature type="transmembrane region" description="Helical" evidence="5">
    <location>
        <begin position="414"/>
        <end position="431"/>
    </location>
</feature>
<comment type="function">
    <text evidence="5">A acetyltransferase, which acetylates the inositol ring of phosphatidylinositol during biosynthesis of GPI-anchor.</text>
</comment>
<evidence type="ECO:0000256" key="5">
    <source>
        <dbReference type="RuleBase" id="RU280819"/>
    </source>
</evidence>
<accession>A0ABD0TJU8</accession>
<feature type="transmembrane region" description="Helical" evidence="5">
    <location>
        <begin position="343"/>
        <end position="365"/>
    </location>
</feature>